<keyword evidence="1" id="KW-0812">Transmembrane</keyword>
<evidence type="ECO:0000313" key="11">
    <source>
        <dbReference type="Proteomes" id="UP000663873"/>
    </source>
</evidence>
<dbReference type="EMBL" id="CAJOBQ010000113">
    <property type="protein sequence ID" value="CAF4261133.1"/>
    <property type="molecule type" value="Genomic_DNA"/>
</dbReference>
<evidence type="ECO:0000313" key="8">
    <source>
        <dbReference type="EMBL" id="CAF4580988.1"/>
    </source>
</evidence>
<dbReference type="EMBL" id="CAJOBO010000644">
    <property type="protein sequence ID" value="CAF4264483.1"/>
    <property type="molecule type" value="Genomic_DNA"/>
</dbReference>
<evidence type="ECO:0000313" key="5">
    <source>
        <dbReference type="EMBL" id="CAF4243443.1"/>
    </source>
</evidence>
<dbReference type="Proteomes" id="UP000663848">
    <property type="component" value="Unassembled WGS sequence"/>
</dbReference>
<protein>
    <submittedName>
        <fullName evidence="6">Uncharacterized protein</fullName>
    </submittedName>
</protein>
<dbReference type="EMBL" id="CAJNYU010001557">
    <property type="protein sequence ID" value="CAF3446921.1"/>
    <property type="molecule type" value="Genomic_DNA"/>
</dbReference>
<organism evidence="6 10">
    <name type="scientific">Rotaria socialis</name>
    <dbReference type="NCBI Taxonomy" id="392032"/>
    <lineage>
        <taxon>Eukaryota</taxon>
        <taxon>Metazoa</taxon>
        <taxon>Spiralia</taxon>
        <taxon>Gnathifera</taxon>
        <taxon>Rotifera</taxon>
        <taxon>Eurotatoria</taxon>
        <taxon>Bdelloidea</taxon>
        <taxon>Philodinida</taxon>
        <taxon>Philodinidae</taxon>
        <taxon>Rotaria</taxon>
    </lineage>
</organism>
<keyword evidence="1" id="KW-1133">Transmembrane helix</keyword>
<comment type="caution">
    <text evidence="6">The sequence shown here is derived from an EMBL/GenBank/DDBJ whole genome shotgun (WGS) entry which is preliminary data.</text>
</comment>
<reference evidence="6" key="1">
    <citation type="submission" date="2021-02" db="EMBL/GenBank/DDBJ databases">
        <authorList>
            <person name="Nowell W R."/>
        </authorList>
    </citation>
    <scope>NUCLEOTIDE SEQUENCE</scope>
</reference>
<dbReference type="EMBL" id="CAJNXB010002048">
    <property type="protein sequence ID" value="CAF3212171.1"/>
    <property type="molecule type" value="Genomic_DNA"/>
</dbReference>
<dbReference type="Proteomes" id="UP000663869">
    <property type="component" value="Unassembled WGS sequence"/>
</dbReference>
<dbReference type="Proteomes" id="UP000663825">
    <property type="component" value="Unassembled WGS sequence"/>
</dbReference>
<dbReference type="Proteomes" id="UP000663833">
    <property type="component" value="Unassembled WGS sequence"/>
</dbReference>
<keyword evidence="11" id="KW-1185">Reference proteome</keyword>
<evidence type="ECO:0000313" key="10">
    <source>
        <dbReference type="Proteomes" id="UP000663862"/>
    </source>
</evidence>
<dbReference type="Proteomes" id="UP000663838">
    <property type="component" value="Unassembled WGS sequence"/>
</dbReference>
<evidence type="ECO:0000313" key="6">
    <source>
        <dbReference type="EMBL" id="CAF4261133.1"/>
    </source>
</evidence>
<dbReference type="EMBL" id="CAJOBP010000994">
    <property type="protein sequence ID" value="CAF4243443.1"/>
    <property type="molecule type" value="Genomic_DNA"/>
</dbReference>
<accession>A0A820FHN2</accession>
<sequence length="107" mass="12546">MASNMPDEIYYASEQISIPLELPDVLLQFCKNKFFKKTNIYNKGKYEWKFSGQTNGSRIRMYLNRLQLKRAASFVKLFVTIANGSYLIPSIFNRSKRMFVLKRNSST</sequence>
<evidence type="ECO:0000313" key="4">
    <source>
        <dbReference type="EMBL" id="CAF3446921.1"/>
    </source>
</evidence>
<dbReference type="AlphaFoldDB" id="A0A820FHN2"/>
<dbReference type="Proteomes" id="UP000663873">
    <property type="component" value="Unassembled WGS sequence"/>
</dbReference>
<dbReference type="EMBL" id="CAJNYD010000023">
    <property type="protein sequence ID" value="CAF3181658.1"/>
    <property type="molecule type" value="Genomic_DNA"/>
</dbReference>
<evidence type="ECO:0000313" key="3">
    <source>
        <dbReference type="EMBL" id="CAF3212171.1"/>
    </source>
</evidence>
<dbReference type="EMBL" id="CAJOBS010000640">
    <property type="protein sequence ID" value="CAF4616524.1"/>
    <property type="molecule type" value="Genomic_DNA"/>
</dbReference>
<evidence type="ECO:0000313" key="2">
    <source>
        <dbReference type="EMBL" id="CAF3181658.1"/>
    </source>
</evidence>
<feature type="transmembrane region" description="Helical" evidence="1">
    <location>
        <begin position="71"/>
        <end position="92"/>
    </location>
</feature>
<gene>
    <name evidence="4" type="ORF">FME351_LOCUS13106</name>
    <name evidence="7" type="ORF">HFQ381_LOCUS11269</name>
    <name evidence="2" type="ORF">LUA448_LOCUS1000</name>
    <name evidence="8" type="ORF">QYT958_LOCUS10266</name>
    <name evidence="3" type="ORF">TIS948_LOCUS13190</name>
    <name evidence="9" type="ORF">TOA249_LOCUS11663</name>
    <name evidence="6" type="ORF">TSG867_LOCUS3713</name>
    <name evidence="5" type="ORF">UJA718_LOCUS9086</name>
</gene>
<dbReference type="Proteomes" id="UP000663862">
    <property type="component" value="Unassembled WGS sequence"/>
</dbReference>
<evidence type="ECO:0000256" key="1">
    <source>
        <dbReference type="SAM" id="Phobius"/>
    </source>
</evidence>
<dbReference type="EMBL" id="CAJOBR010001129">
    <property type="protein sequence ID" value="CAF4580988.1"/>
    <property type="molecule type" value="Genomic_DNA"/>
</dbReference>
<name>A0A820FHN2_9BILA</name>
<evidence type="ECO:0000313" key="9">
    <source>
        <dbReference type="EMBL" id="CAF4616524.1"/>
    </source>
</evidence>
<dbReference type="Proteomes" id="UP000663851">
    <property type="component" value="Unassembled WGS sequence"/>
</dbReference>
<evidence type="ECO:0000313" key="7">
    <source>
        <dbReference type="EMBL" id="CAF4264483.1"/>
    </source>
</evidence>
<proteinExistence type="predicted"/>
<keyword evidence="1" id="KW-0472">Membrane</keyword>